<feature type="domain" description="RRM" evidence="4">
    <location>
        <begin position="151"/>
        <end position="240"/>
    </location>
</feature>
<dbReference type="PROSITE" id="PS50102">
    <property type="entry name" value="RRM"/>
    <property type="match status" value="2"/>
</dbReference>
<dbReference type="InterPro" id="IPR012677">
    <property type="entry name" value="Nucleotide-bd_a/b_plait_sf"/>
</dbReference>
<feature type="compositionally biased region" description="Basic and acidic residues" evidence="3">
    <location>
        <begin position="43"/>
        <end position="53"/>
    </location>
</feature>
<keyword evidence="6" id="KW-1185">Reference proteome</keyword>
<dbReference type="RefSeq" id="XP_062881334.1">
    <property type="nucleotide sequence ID" value="XM_063025379.1"/>
</dbReference>
<dbReference type="GO" id="GO:0003723">
    <property type="term" value="F:RNA binding"/>
    <property type="evidence" value="ECO:0007669"/>
    <property type="project" value="UniProtKB-UniRule"/>
</dbReference>
<dbReference type="InterPro" id="IPR035979">
    <property type="entry name" value="RBD_domain_sf"/>
</dbReference>
<dbReference type="OrthoDB" id="439808at2759"/>
<feature type="compositionally biased region" description="Basic and acidic residues" evidence="3">
    <location>
        <begin position="380"/>
        <end position="390"/>
    </location>
</feature>
<keyword evidence="1 2" id="KW-0694">RNA-binding</keyword>
<dbReference type="KEGG" id="cdeu:CNBG_1222"/>
<evidence type="ECO:0000259" key="4">
    <source>
        <dbReference type="PROSITE" id="PS50102"/>
    </source>
</evidence>
<feature type="compositionally biased region" description="Basic and acidic residues" evidence="3">
    <location>
        <begin position="410"/>
        <end position="422"/>
    </location>
</feature>
<evidence type="ECO:0000256" key="2">
    <source>
        <dbReference type="PROSITE-ProRule" id="PRU00176"/>
    </source>
</evidence>
<dbReference type="SMART" id="SM00360">
    <property type="entry name" value="RRM"/>
    <property type="match status" value="2"/>
</dbReference>
<dbReference type="HOGENOM" id="CLU_027451_2_2_1"/>
<dbReference type="VEuPathDB" id="FungiDB:CNBG_1222"/>
<proteinExistence type="predicted"/>
<feature type="compositionally biased region" description="Polar residues" evidence="3">
    <location>
        <begin position="255"/>
        <end position="273"/>
    </location>
</feature>
<organism evidence="5 6">
    <name type="scientific">Cryptococcus deuterogattii (strain R265)</name>
    <name type="common">Cryptococcus gattii VGII (strain R265)</name>
    <dbReference type="NCBI Taxonomy" id="294750"/>
    <lineage>
        <taxon>Eukaryota</taxon>
        <taxon>Fungi</taxon>
        <taxon>Dikarya</taxon>
        <taxon>Basidiomycota</taxon>
        <taxon>Agaricomycotina</taxon>
        <taxon>Tremellomycetes</taxon>
        <taxon>Tremellales</taxon>
        <taxon>Cryptococcaceae</taxon>
        <taxon>Cryptococcus</taxon>
        <taxon>Cryptococcus gattii species complex</taxon>
    </lineage>
</organism>
<sequence>MSKDSKSSTKVRTPKSERTPEEQAKRDAKRAAKKAAKLAENVPEPKSEESKAEEAEEEAAPTVEGEPTSPETKKRKREVAAEGEELEIDVSAPAPLSKAELRAARKKAKRGDVLPYTPKARDYEKVTKSNAQSGEGKEGEKDVSGSGKRQNSVWIGNLAFKTTPEGLKEFLEKGVTELGGKGEGSVTRVNLPKKSNKVGFSENKGFAYVDFATSELQELGVQLSERNFEGRRLLIKKGDDHSATANARTPKPLSTKAQDIGSSSKRPETSTLYMGNLPFDATEEALRDLIEGNAPEREIVDEEGTEEIGARGGKKSGLKKVRLAAFEDTGRCKGFAFLDFISARHAKFSLGNRKNHFFNGRRLNLEFASEEAAKRSGATRPKEKTKEKYNKHLGGSGVDDKSGENTTEDLGDKRGRKWETSGRPRPGAALAMAKRENVAIVEGAGQKITFD</sequence>
<dbReference type="SUPFAM" id="SSF54928">
    <property type="entry name" value="RNA-binding domain, RBD"/>
    <property type="match status" value="2"/>
</dbReference>
<evidence type="ECO:0000313" key="6">
    <source>
        <dbReference type="Proteomes" id="UP000029445"/>
    </source>
</evidence>
<name>A0A095C6Q7_CRYD2</name>
<feature type="domain" description="RRM" evidence="4">
    <location>
        <begin position="270"/>
        <end position="370"/>
    </location>
</feature>
<feature type="region of interest" description="Disordered" evidence="3">
    <location>
        <begin position="370"/>
        <end position="434"/>
    </location>
</feature>
<dbReference type="STRING" id="294750.A0A095C6Q7"/>
<dbReference type="Proteomes" id="UP000029445">
    <property type="component" value="Chromosome 3"/>
</dbReference>
<dbReference type="InterPro" id="IPR000504">
    <property type="entry name" value="RRM_dom"/>
</dbReference>
<accession>A0A095C6Q7</accession>
<reference evidence="5 6" key="2">
    <citation type="journal article" date="2018" name="Proc. Natl. Acad. Sci.">
        <title>RNAi is a critical determinant of centromere evolution in closely related fungi.</title>
        <authorList>
            <person name="Yadav V."/>
            <person name="Sun S."/>
            <person name="Billmyre R.B."/>
            <person name="Thimmappa B.C."/>
            <person name="Shea T."/>
            <person name="Lintner R."/>
            <person name="Bakkeren G."/>
            <person name="Cuomo C.A."/>
            <person name="Heitman J."/>
            <person name="Sanyal K."/>
        </authorList>
    </citation>
    <scope>NUCLEOTIDE SEQUENCE [LARGE SCALE GENOMIC DNA]</scope>
    <source>
        <strain evidence="5 6">R265</strain>
    </source>
</reference>
<feature type="region of interest" description="Disordered" evidence="3">
    <location>
        <begin position="1"/>
        <end position="149"/>
    </location>
</feature>
<dbReference type="GeneID" id="88177588"/>
<dbReference type="AlphaFoldDB" id="A0A095C6Q7"/>
<feature type="compositionally biased region" description="Basic and acidic residues" evidence="3">
    <location>
        <begin position="14"/>
        <end position="30"/>
    </location>
</feature>
<protein>
    <submittedName>
        <fullName evidence="5">RNA-binding protein rnp24</fullName>
    </submittedName>
</protein>
<dbReference type="EMBL" id="CP025761">
    <property type="protein sequence ID" value="KGB75384.1"/>
    <property type="molecule type" value="Genomic_DNA"/>
</dbReference>
<gene>
    <name evidence="5" type="ORF">CNBG_1222</name>
</gene>
<evidence type="ECO:0000256" key="1">
    <source>
        <dbReference type="ARBA" id="ARBA00022884"/>
    </source>
</evidence>
<feature type="region of interest" description="Disordered" evidence="3">
    <location>
        <begin position="239"/>
        <end position="273"/>
    </location>
</feature>
<reference evidence="5 6" key="1">
    <citation type="journal article" date="2011" name="MBio">
        <title>Genome variation in Cryptococcus gattii, an emerging pathogen of immunocompetent hosts.</title>
        <authorList>
            <person name="D'Souza C.A."/>
            <person name="Kronstad J.W."/>
            <person name="Taylor G."/>
            <person name="Warren R."/>
            <person name="Yuen M."/>
            <person name="Hu G."/>
            <person name="Jung W.H."/>
            <person name="Sham A."/>
            <person name="Kidd S.E."/>
            <person name="Tangen K."/>
            <person name="Lee N."/>
            <person name="Zeilmaker T."/>
            <person name="Sawkins J."/>
            <person name="McVicker G."/>
            <person name="Shah S."/>
            <person name="Gnerre S."/>
            <person name="Griggs A."/>
            <person name="Zeng Q."/>
            <person name="Bartlett K."/>
            <person name="Li W."/>
            <person name="Wang X."/>
            <person name="Heitman J."/>
            <person name="Stajich J.E."/>
            <person name="Fraser J.A."/>
            <person name="Meyer W."/>
            <person name="Carter D."/>
            <person name="Schein J."/>
            <person name="Krzywinski M."/>
            <person name="Kwon-Chung K.J."/>
            <person name="Varma A."/>
            <person name="Wang J."/>
            <person name="Brunham R."/>
            <person name="Fyfe M."/>
            <person name="Ouellette B.F."/>
            <person name="Siddiqui A."/>
            <person name="Marra M."/>
            <person name="Jones S."/>
            <person name="Holt R."/>
            <person name="Birren B.W."/>
            <person name="Galagan J.E."/>
            <person name="Cuomo C.A."/>
        </authorList>
    </citation>
    <scope>NUCLEOTIDE SEQUENCE [LARGE SCALE GENOMIC DNA]</scope>
    <source>
        <strain evidence="5 6">R265</strain>
    </source>
</reference>
<dbReference type="Gene3D" id="3.30.70.330">
    <property type="match status" value="2"/>
</dbReference>
<evidence type="ECO:0000256" key="3">
    <source>
        <dbReference type="SAM" id="MobiDB-lite"/>
    </source>
</evidence>
<dbReference type="PANTHER" id="PTHR23236">
    <property type="entry name" value="EUKARYOTIC TRANSLATION INITIATION FACTOR 4B/4H"/>
    <property type="match status" value="1"/>
</dbReference>
<dbReference type="OMA" id="RVWVNQL"/>
<evidence type="ECO:0000313" key="5">
    <source>
        <dbReference type="EMBL" id="KGB75384.1"/>
    </source>
</evidence>
<dbReference type="GO" id="GO:0005730">
    <property type="term" value="C:nucleolus"/>
    <property type="evidence" value="ECO:0007669"/>
    <property type="project" value="TreeGrafter"/>
</dbReference>
<dbReference type="PANTHER" id="PTHR23236:SF95">
    <property type="entry name" value="NUCLEOLAR PROTEIN 13"/>
    <property type="match status" value="1"/>
</dbReference>